<dbReference type="Pfam" id="PF01694">
    <property type="entry name" value="Rhomboid"/>
    <property type="match status" value="1"/>
</dbReference>
<dbReference type="GO" id="GO:0042058">
    <property type="term" value="P:regulation of epidermal growth factor receptor signaling pathway"/>
    <property type="evidence" value="ECO:0007669"/>
    <property type="project" value="TreeGrafter"/>
</dbReference>
<dbReference type="HOGENOM" id="CLU_011531_3_0_1"/>
<feature type="domain" description="Peptidase S54 rhomboid" evidence="8">
    <location>
        <begin position="71"/>
        <end position="181"/>
    </location>
</feature>
<feature type="transmembrane region" description="Helical" evidence="7">
    <location>
        <begin position="142"/>
        <end position="158"/>
    </location>
</feature>
<dbReference type="KEGG" id="lgi:LOTGIDRAFT_140706"/>
<dbReference type="CTD" id="20234346"/>
<feature type="transmembrane region" description="Helical" evidence="7">
    <location>
        <begin position="83"/>
        <end position="104"/>
    </location>
</feature>
<evidence type="ECO:0000256" key="5">
    <source>
        <dbReference type="ARBA" id="ARBA00022989"/>
    </source>
</evidence>
<evidence type="ECO:0000256" key="2">
    <source>
        <dbReference type="ARBA" id="ARBA00009045"/>
    </source>
</evidence>
<dbReference type="RefSeq" id="XP_009048882.1">
    <property type="nucleotide sequence ID" value="XM_009050634.1"/>
</dbReference>
<dbReference type="Gene3D" id="1.20.1540.10">
    <property type="entry name" value="Rhomboid-like"/>
    <property type="match status" value="1"/>
</dbReference>
<evidence type="ECO:0000256" key="3">
    <source>
        <dbReference type="ARBA" id="ARBA00022692"/>
    </source>
</evidence>
<dbReference type="OMA" id="MPPDERY"/>
<keyword evidence="3 7" id="KW-0812">Transmembrane</keyword>
<reference evidence="9 10" key="1">
    <citation type="journal article" date="2013" name="Nature">
        <title>Insights into bilaterian evolution from three spiralian genomes.</title>
        <authorList>
            <person name="Simakov O."/>
            <person name="Marletaz F."/>
            <person name="Cho S.J."/>
            <person name="Edsinger-Gonzales E."/>
            <person name="Havlak P."/>
            <person name="Hellsten U."/>
            <person name="Kuo D.H."/>
            <person name="Larsson T."/>
            <person name="Lv J."/>
            <person name="Arendt D."/>
            <person name="Savage R."/>
            <person name="Osoegawa K."/>
            <person name="de Jong P."/>
            <person name="Grimwood J."/>
            <person name="Chapman J.A."/>
            <person name="Shapiro H."/>
            <person name="Aerts A."/>
            <person name="Otillar R.P."/>
            <person name="Terry A.Y."/>
            <person name="Boore J.L."/>
            <person name="Grigoriev I.V."/>
            <person name="Lindberg D.R."/>
            <person name="Seaver E.C."/>
            <person name="Weisblat D.A."/>
            <person name="Putnam N.H."/>
            <person name="Rokhsar D.S."/>
        </authorList>
    </citation>
    <scope>NUCLEOTIDE SEQUENCE [LARGE SCALE GENOMIC DNA]</scope>
</reference>
<comment type="subcellular location">
    <subcellularLocation>
        <location evidence="1">Endoplasmic reticulum membrane</location>
        <topology evidence="1">Multi-pass membrane protein</topology>
    </subcellularLocation>
</comment>
<keyword evidence="5 7" id="KW-1133">Transmembrane helix</keyword>
<name>V4A912_LOTGI</name>
<dbReference type="InterPro" id="IPR051512">
    <property type="entry name" value="Inactive_Rhomboid"/>
</dbReference>
<accession>V4A912</accession>
<evidence type="ECO:0000313" key="10">
    <source>
        <dbReference type="Proteomes" id="UP000030746"/>
    </source>
</evidence>
<comment type="similarity">
    <text evidence="2">Belongs to the peptidase S54 family.</text>
</comment>
<dbReference type="OrthoDB" id="2146116at2759"/>
<dbReference type="PANTHER" id="PTHR45965:SF3">
    <property type="entry name" value="INACTIVE RHOMBOID PROTEIN 1"/>
    <property type="match status" value="1"/>
</dbReference>
<protein>
    <recommendedName>
        <fullName evidence="8">Peptidase S54 rhomboid domain-containing protein</fullName>
    </recommendedName>
</protein>
<keyword evidence="10" id="KW-1185">Reference proteome</keyword>
<dbReference type="Proteomes" id="UP000030746">
    <property type="component" value="Unassembled WGS sequence"/>
</dbReference>
<keyword evidence="4" id="KW-0256">Endoplasmic reticulum</keyword>
<evidence type="ECO:0000313" key="9">
    <source>
        <dbReference type="EMBL" id="ESP00434.1"/>
    </source>
</evidence>
<evidence type="ECO:0000256" key="4">
    <source>
        <dbReference type="ARBA" id="ARBA00022824"/>
    </source>
</evidence>
<evidence type="ECO:0000256" key="7">
    <source>
        <dbReference type="SAM" id="Phobius"/>
    </source>
</evidence>
<feature type="transmembrane region" description="Helical" evidence="7">
    <location>
        <begin position="164"/>
        <end position="183"/>
    </location>
</feature>
<dbReference type="AlphaFoldDB" id="V4A912"/>
<feature type="transmembrane region" description="Helical" evidence="7">
    <location>
        <begin position="195"/>
        <end position="217"/>
    </location>
</feature>
<dbReference type="SUPFAM" id="SSF144091">
    <property type="entry name" value="Rhomboid-like"/>
    <property type="match status" value="1"/>
</dbReference>
<dbReference type="GeneID" id="20234346"/>
<dbReference type="InterPro" id="IPR022764">
    <property type="entry name" value="Peptidase_S54_rhomboid_dom"/>
</dbReference>
<dbReference type="GO" id="GO:0050708">
    <property type="term" value="P:regulation of protein secretion"/>
    <property type="evidence" value="ECO:0007669"/>
    <property type="project" value="TreeGrafter"/>
</dbReference>
<gene>
    <name evidence="9" type="ORF">LOTGIDRAFT_140706</name>
</gene>
<evidence type="ECO:0000256" key="6">
    <source>
        <dbReference type="ARBA" id="ARBA00023136"/>
    </source>
</evidence>
<evidence type="ECO:0000256" key="1">
    <source>
        <dbReference type="ARBA" id="ARBA00004477"/>
    </source>
</evidence>
<feature type="transmembrane region" description="Helical" evidence="7">
    <location>
        <begin position="116"/>
        <end position="135"/>
    </location>
</feature>
<organism evidence="9 10">
    <name type="scientific">Lottia gigantea</name>
    <name type="common">Giant owl limpet</name>
    <dbReference type="NCBI Taxonomy" id="225164"/>
    <lineage>
        <taxon>Eukaryota</taxon>
        <taxon>Metazoa</taxon>
        <taxon>Spiralia</taxon>
        <taxon>Lophotrochozoa</taxon>
        <taxon>Mollusca</taxon>
        <taxon>Gastropoda</taxon>
        <taxon>Patellogastropoda</taxon>
        <taxon>Lottioidea</taxon>
        <taxon>Lottiidae</taxon>
        <taxon>Lottia</taxon>
    </lineage>
</organism>
<evidence type="ECO:0000259" key="8">
    <source>
        <dbReference type="Pfam" id="PF01694"/>
    </source>
</evidence>
<proteinExistence type="inferred from homology"/>
<keyword evidence="6 7" id="KW-0472">Membrane</keyword>
<dbReference type="PANTHER" id="PTHR45965">
    <property type="entry name" value="INACTIVE RHOMBOID PROTEIN"/>
    <property type="match status" value="1"/>
</dbReference>
<dbReference type="EMBL" id="KB200702">
    <property type="protein sequence ID" value="ESP00434.1"/>
    <property type="molecule type" value="Genomic_DNA"/>
</dbReference>
<dbReference type="InterPro" id="IPR035952">
    <property type="entry name" value="Rhomboid-like_sf"/>
</dbReference>
<dbReference type="GO" id="GO:0004252">
    <property type="term" value="F:serine-type endopeptidase activity"/>
    <property type="evidence" value="ECO:0007669"/>
    <property type="project" value="InterPro"/>
</dbReference>
<dbReference type="GO" id="GO:0005789">
    <property type="term" value="C:endoplasmic reticulum membrane"/>
    <property type="evidence" value="ECO:0007669"/>
    <property type="project" value="UniProtKB-SubCell"/>
</dbReference>
<sequence>MCSERTSGENSVNHNLRPCCHHHHLSTCELFSHSHCIFIGGIFYRDKDHCSQVNCLDSLCGSNITTLYNKWIIMRPVEKCTGWFRLMLIYSICGLAGVLAASIISPYEPQVGSTAAVLGSIGVLIVQIIQAWNIIAKSRQQIAKVTFVVTFFLVSGLLPGLSNFSIITGIITGMLCAMVFLPYITLGRNQYHGRIVLLIISFPLLFMLLFVLIFTFLRVQYSEGCMGCQYFECMPFAEGICVE</sequence>